<dbReference type="NCBIfam" id="TIGR02669">
    <property type="entry name" value="SpoIID_LytB"/>
    <property type="match status" value="1"/>
</dbReference>
<dbReference type="InterPro" id="IPR013693">
    <property type="entry name" value="SpoIID/LytB_N"/>
</dbReference>
<comment type="caution">
    <text evidence="2">The sequence shown here is derived from an EMBL/GenBank/DDBJ whole genome shotgun (WGS) entry which is preliminary data.</text>
</comment>
<organism evidence="2 3">
    <name type="scientific">Merdimonas faecis</name>
    <dbReference type="NCBI Taxonomy" id="1653435"/>
    <lineage>
        <taxon>Bacteria</taxon>
        <taxon>Bacillati</taxon>
        <taxon>Bacillota</taxon>
        <taxon>Clostridia</taxon>
        <taxon>Lachnospirales</taxon>
        <taxon>Lachnospiraceae</taxon>
        <taxon>Merdimonas</taxon>
    </lineage>
</organism>
<dbReference type="GO" id="GO:0030435">
    <property type="term" value="P:sporulation resulting in formation of a cellular spore"/>
    <property type="evidence" value="ECO:0007669"/>
    <property type="project" value="InterPro"/>
</dbReference>
<sequence length="300" mass="34141">MWLKLKKMGCCLLIIVLLPYVMTVFINGPSITAQSRVDQTYIQVEMSGEEAEEGQVIEMPLEDYGIGVMAKEIPADYEKEALKAQAVLVRTDIYRQIQTGGNKEAVQGNFWNREEMQEAWGGKDGIYYRKFQDAWQETEGQILTWQGQPAYVPFFRLSIGCTRDGKEVLGNEDCPYLQIRECPDDVEAEEQLQTVEVDDMDAEVTALDTAGYVTNVRVGQENISGEEFRKKYELASSCFTLQRYNGKMRITTRGVGHGLGMSQYSAHRMAKDGQTYDEILNYFFEGCEQKEVAEILQNTE</sequence>
<reference evidence="2" key="1">
    <citation type="journal article" date="2021" name="PeerJ">
        <title>Extensive microbial diversity within the chicken gut microbiome revealed by metagenomics and culture.</title>
        <authorList>
            <person name="Gilroy R."/>
            <person name="Ravi A."/>
            <person name="Getino M."/>
            <person name="Pursley I."/>
            <person name="Horton D.L."/>
            <person name="Alikhan N.F."/>
            <person name="Baker D."/>
            <person name="Gharbi K."/>
            <person name="Hall N."/>
            <person name="Watson M."/>
            <person name="Adriaenssens E.M."/>
            <person name="Foster-Nyarko E."/>
            <person name="Jarju S."/>
            <person name="Secka A."/>
            <person name="Antonio M."/>
            <person name="Oren A."/>
            <person name="Chaudhuri R.R."/>
            <person name="La Ragione R."/>
            <person name="Hildebrand F."/>
            <person name="Pallen M.J."/>
        </authorList>
    </citation>
    <scope>NUCLEOTIDE SEQUENCE</scope>
    <source>
        <strain evidence="2">USAMLcec4-12693</strain>
    </source>
</reference>
<dbReference type="RefSeq" id="WP_277272142.1">
    <property type="nucleotide sequence ID" value="NZ_DYXE01000061.1"/>
</dbReference>
<dbReference type="Proteomes" id="UP000813420">
    <property type="component" value="Unassembled WGS sequence"/>
</dbReference>
<dbReference type="EMBL" id="DYXE01000061">
    <property type="protein sequence ID" value="HJH50012.1"/>
    <property type="molecule type" value="Genomic_DNA"/>
</dbReference>
<gene>
    <name evidence="2" type="ORF">K8V39_07095</name>
</gene>
<dbReference type="AlphaFoldDB" id="A0A9D3AJD2"/>
<protein>
    <submittedName>
        <fullName evidence="2">SpoIID/LytB domain-containing protein</fullName>
    </submittedName>
</protein>
<accession>A0A9D3AJD2</accession>
<proteinExistence type="predicted"/>
<name>A0A9D3AJD2_9FIRM</name>
<dbReference type="Pfam" id="PF08486">
    <property type="entry name" value="SpoIID"/>
    <property type="match status" value="1"/>
</dbReference>
<evidence type="ECO:0000259" key="1">
    <source>
        <dbReference type="Pfam" id="PF08486"/>
    </source>
</evidence>
<evidence type="ECO:0000313" key="2">
    <source>
        <dbReference type="EMBL" id="HJH50012.1"/>
    </source>
</evidence>
<feature type="domain" description="Sporulation stage II protein D amidase enhancer LytB N-terminal" evidence="1">
    <location>
        <begin position="53"/>
        <end position="145"/>
    </location>
</feature>
<reference evidence="2" key="2">
    <citation type="submission" date="2021-09" db="EMBL/GenBank/DDBJ databases">
        <authorList>
            <person name="Gilroy R."/>
        </authorList>
    </citation>
    <scope>NUCLEOTIDE SEQUENCE</scope>
    <source>
        <strain evidence="2">USAMLcec4-12693</strain>
    </source>
</reference>
<evidence type="ECO:0000313" key="3">
    <source>
        <dbReference type="Proteomes" id="UP000813420"/>
    </source>
</evidence>
<dbReference type="InterPro" id="IPR013486">
    <property type="entry name" value="SpoIID/LytB"/>
</dbReference>